<dbReference type="InterPro" id="IPR016167">
    <property type="entry name" value="FAD-bd_PCMH_sub1"/>
</dbReference>
<dbReference type="EMBL" id="JACYCC010000038">
    <property type="protein sequence ID" value="KAF8678786.1"/>
    <property type="molecule type" value="Genomic_DNA"/>
</dbReference>
<evidence type="ECO:0000256" key="2">
    <source>
        <dbReference type="ARBA" id="ARBA00022630"/>
    </source>
</evidence>
<name>A0A8H7H6A6_9AGAM</name>
<dbReference type="PANTHER" id="PTHR42973">
    <property type="entry name" value="BINDING OXIDOREDUCTASE, PUTATIVE (AFU_ORTHOLOGUE AFUA_1G17690)-RELATED"/>
    <property type="match status" value="1"/>
</dbReference>
<dbReference type="Gene3D" id="3.30.465.10">
    <property type="match status" value="1"/>
</dbReference>
<dbReference type="PANTHER" id="PTHR42973:SF13">
    <property type="entry name" value="FAD-BINDING PCMH-TYPE DOMAIN-CONTAINING PROTEIN"/>
    <property type="match status" value="1"/>
</dbReference>
<protein>
    <submittedName>
        <fullName evidence="7">Fad-binding protein</fullName>
    </submittedName>
</protein>
<organism evidence="7 8">
    <name type="scientific">Rhizoctonia solani</name>
    <dbReference type="NCBI Taxonomy" id="456999"/>
    <lineage>
        <taxon>Eukaryota</taxon>
        <taxon>Fungi</taxon>
        <taxon>Dikarya</taxon>
        <taxon>Basidiomycota</taxon>
        <taxon>Agaricomycotina</taxon>
        <taxon>Agaricomycetes</taxon>
        <taxon>Cantharellales</taxon>
        <taxon>Ceratobasidiaceae</taxon>
        <taxon>Rhizoctonia</taxon>
    </lineage>
</organism>
<gene>
    <name evidence="7" type="ORF">RHS04_04937</name>
</gene>
<evidence type="ECO:0000313" key="8">
    <source>
        <dbReference type="Proteomes" id="UP000650582"/>
    </source>
</evidence>
<dbReference type="Gene3D" id="3.30.43.10">
    <property type="entry name" value="Uridine Diphospho-n-acetylenolpyruvylglucosamine Reductase, domain 2"/>
    <property type="match status" value="1"/>
</dbReference>
<dbReference type="GO" id="GO:0071949">
    <property type="term" value="F:FAD binding"/>
    <property type="evidence" value="ECO:0007669"/>
    <property type="project" value="InterPro"/>
</dbReference>
<feature type="chain" id="PRO_5034885421" evidence="5">
    <location>
        <begin position="22"/>
        <end position="513"/>
    </location>
</feature>
<dbReference type="InterPro" id="IPR050416">
    <property type="entry name" value="FAD-linked_Oxidoreductase"/>
</dbReference>
<dbReference type="Gene3D" id="3.40.462.20">
    <property type="match status" value="1"/>
</dbReference>
<dbReference type="InterPro" id="IPR016166">
    <property type="entry name" value="FAD-bd_PCMH"/>
</dbReference>
<evidence type="ECO:0000256" key="5">
    <source>
        <dbReference type="SAM" id="SignalP"/>
    </source>
</evidence>
<dbReference type="InterPro" id="IPR016169">
    <property type="entry name" value="FAD-bd_PCMH_sub2"/>
</dbReference>
<keyword evidence="4" id="KW-0560">Oxidoreductase</keyword>
<reference evidence="7" key="1">
    <citation type="submission" date="2020-09" db="EMBL/GenBank/DDBJ databases">
        <title>Comparative genome analyses of four rice-infecting Rhizoctonia solani isolates reveal extensive enrichment of homogalacturonan modification genes.</title>
        <authorList>
            <person name="Lee D.-Y."/>
            <person name="Jeon J."/>
            <person name="Kim K.-T."/>
            <person name="Cheong K."/>
            <person name="Song H."/>
            <person name="Choi G."/>
            <person name="Ko J."/>
            <person name="Opiyo S.O."/>
            <person name="Zuo S."/>
            <person name="Madhav S."/>
            <person name="Lee Y.-H."/>
            <person name="Wang G.-L."/>
        </authorList>
    </citation>
    <scope>NUCLEOTIDE SEQUENCE</scope>
    <source>
        <strain evidence="7">AG1-IA YN-7</strain>
    </source>
</reference>
<proteinExistence type="inferred from homology"/>
<accession>A0A8H7H6A6</accession>
<dbReference type="InterPro" id="IPR012951">
    <property type="entry name" value="BBE"/>
</dbReference>
<feature type="domain" description="FAD-binding PCMH-type" evidence="6">
    <location>
        <begin position="62"/>
        <end position="258"/>
    </location>
</feature>
<keyword evidence="2" id="KW-0285">Flavoprotein</keyword>
<dbReference type="PROSITE" id="PS51387">
    <property type="entry name" value="FAD_PCMH"/>
    <property type="match status" value="1"/>
</dbReference>
<dbReference type="InterPro" id="IPR006094">
    <property type="entry name" value="Oxid_FAD_bind_N"/>
</dbReference>
<comment type="caution">
    <text evidence="7">The sequence shown here is derived from an EMBL/GenBank/DDBJ whole genome shotgun (WGS) entry which is preliminary data.</text>
</comment>
<evidence type="ECO:0000256" key="3">
    <source>
        <dbReference type="ARBA" id="ARBA00022827"/>
    </source>
</evidence>
<dbReference type="Pfam" id="PF08031">
    <property type="entry name" value="BBE"/>
    <property type="match status" value="1"/>
</dbReference>
<keyword evidence="5" id="KW-0732">Signal</keyword>
<dbReference type="InterPro" id="IPR036318">
    <property type="entry name" value="FAD-bd_PCMH-like_sf"/>
</dbReference>
<evidence type="ECO:0000256" key="1">
    <source>
        <dbReference type="ARBA" id="ARBA00005466"/>
    </source>
</evidence>
<dbReference type="AlphaFoldDB" id="A0A8H7H6A6"/>
<dbReference type="Proteomes" id="UP000650582">
    <property type="component" value="Unassembled WGS sequence"/>
</dbReference>
<keyword evidence="3" id="KW-0274">FAD</keyword>
<dbReference type="Pfam" id="PF01565">
    <property type="entry name" value="FAD_binding_4"/>
    <property type="match status" value="1"/>
</dbReference>
<dbReference type="SUPFAM" id="SSF56176">
    <property type="entry name" value="FAD-binding/transporter-associated domain-like"/>
    <property type="match status" value="1"/>
</dbReference>
<evidence type="ECO:0000259" key="6">
    <source>
        <dbReference type="PROSITE" id="PS51387"/>
    </source>
</evidence>
<feature type="signal peptide" evidence="5">
    <location>
        <begin position="1"/>
        <end position="21"/>
    </location>
</feature>
<comment type="similarity">
    <text evidence="1">Belongs to the oxygen-dependent FAD-linked oxidoreductase family.</text>
</comment>
<evidence type="ECO:0000256" key="4">
    <source>
        <dbReference type="ARBA" id="ARBA00023002"/>
    </source>
</evidence>
<dbReference type="GO" id="GO:0016491">
    <property type="term" value="F:oxidoreductase activity"/>
    <property type="evidence" value="ECO:0007669"/>
    <property type="project" value="UniProtKB-KW"/>
</dbReference>
<evidence type="ECO:0000313" key="7">
    <source>
        <dbReference type="EMBL" id="KAF8678786.1"/>
    </source>
</evidence>
<sequence>MRTPFRIALLSSTLGASTVLGLISNYTETCKTIANSISKDAGVYYWGHHLYHKGNGHWASSSSQDSACVVEPANAEDVSTIVSFDSPLSPLSMVENNPFQLRIVANDSAPFGIRSGGHATNAGFSSTPGVQIALFKLSEVTYNQAPAATDGSVGTVDFGSGLVWDDVYAALQPHGVNVVGGRVTGVGVGGFTLGGGYSWLSNQYGLTIDTVTAFELVLPNSTITTVTETQNPDLFFGLKGGFNNFGIVTKFTLRAFPQGQVWGGLSTFTSDQLDKVIQASTEFAQQVKDPKAAIIPTFNFLLEQPGVSLLMFYDGPTPPSGIFERFQSIPHFTSDVKTRSFTSLVQASPANTTYGLRAAFNTVSLKNYSQPIIEQVLNQSKCWGKEASLKFKTDLFISYDVEPFLPTMNARSKGGAYPHDDFLMPLNLYFGWVSHLDDKWFHDAIEESTRVIREQAIAEGQDIAGDKQIKYGNYASANEDLSSIYGANLPRLRDLKKKYDPNNVMNLAGGYRF</sequence>